<evidence type="ECO:0000256" key="1">
    <source>
        <dbReference type="SAM" id="MobiDB-lite"/>
    </source>
</evidence>
<keyword evidence="3" id="KW-1185">Reference proteome</keyword>
<protein>
    <submittedName>
        <fullName evidence="2">Uncharacterized protein</fullName>
    </submittedName>
</protein>
<feature type="compositionally biased region" description="Basic and acidic residues" evidence="1">
    <location>
        <begin position="1"/>
        <end position="13"/>
    </location>
</feature>
<feature type="region of interest" description="Disordered" evidence="1">
    <location>
        <begin position="1"/>
        <end position="185"/>
    </location>
</feature>
<evidence type="ECO:0000313" key="3">
    <source>
        <dbReference type="Proteomes" id="UP000314294"/>
    </source>
</evidence>
<evidence type="ECO:0000313" key="2">
    <source>
        <dbReference type="EMBL" id="TNN66532.1"/>
    </source>
</evidence>
<feature type="compositionally biased region" description="Polar residues" evidence="1">
    <location>
        <begin position="99"/>
        <end position="110"/>
    </location>
</feature>
<dbReference type="Proteomes" id="UP000314294">
    <property type="component" value="Unassembled WGS sequence"/>
</dbReference>
<accession>A0A4Z2HP26</accession>
<proteinExistence type="predicted"/>
<comment type="caution">
    <text evidence="2">The sequence shown here is derived from an EMBL/GenBank/DDBJ whole genome shotgun (WGS) entry which is preliminary data.</text>
</comment>
<dbReference type="AlphaFoldDB" id="A0A4Z2HP26"/>
<name>A0A4Z2HP26_9TELE</name>
<gene>
    <name evidence="2" type="ORF">EYF80_023218</name>
</gene>
<dbReference type="EMBL" id="SRLO01000217">
    <property type="protein sequence ID" value="TNN66532.1"/>
    <property type="molecule type" value="Genomic_DNA"/>
</dbReference>
<organism evidence="2 3">
    <name type="scientific">Liparis tanakae</name>
    <name type="common">Tanaka's snailfish</name>
    <dbReference type="NCBI Taxonomy" id="230148"/>
    <lineage>
        <taxon>Eukaryota</taxon>
        <taxon>Metazoa</taxon>
        <taxon>Chordata</taxon>
        <taxon>Craniata</taxon>
        <taxon>Vertebrata</taxon>
        <taxon>Euteleostomi</taxon>
        <taxon>Actinopterygii</taxon>
        <taxon>Neopterygii</taxon>
        <taxon>Teleostei</taxon>
        <taxon>Neoteleostei</taxon>
        <taxon>Acanthomorphata</taxon>
        <taxon>Eupercaria</taxon>
        <taxon>Perciformes</taxon>
        <taxon>Cottioidei</taxon>
        <taxon>Cottales</taxon>
        <taxon>Liparidae</taxon>
        <taxon>Liparis</taxon>
    </lineage>
</organism>
<reference evidence="2 3" key="1">
    <citation type="submission" date="2019-03" db="EMBL/GenBank/DDBJ databases">
        <title>First draft genome of Liparis tanakae, snailfish: a comprehensive survey of snailfish specific genes.</title>
        <authorList>
            <person name="Kim W."/>
            <person name="Song I."/>
            <person name="Jeong J.-H."/>
            <person name="Kim D."/>
            <person name="Kim S."/>
            <person name="Ryu S."/>
            <person name="Song J.Y."/>
            <person name="Lee S.K."/>
        </authorList>
    </citation>
    <scope>NUCLEOTIDE SEQUENCE [LARGE SCALE GENOMIC DNA]</scope>
    <source>
        <tissue evidence="2">Muscle</tissue>
    </source>
</reference>
<feature type="compositionally biased region" description="Basic and acidic residues" evidence="1">
    <location>
        <begin position="77"/>
        <end position="94"/>
    </location>
</feature>
<feature type="compositionally biased region" description="Basic and acidic residues" evidence="1">
    <location>
        <begin position="57"/>
        <end position="66"/>
    </location>
</feature>
<sequence>MKETKERVEEEIPRQTAFSRTLSDSEPAGVFPVVTLERTEPPPPQNDPSVGRNCRSIRAEDHKKTFDGLGSLSRQRRCLEARRPLRSLHLDRQRPPSHGKNNSYTSSVTKSSERCENAPSPPHTHIHKHTHTYENISEYSERAPGGPHAQVPTDRPCSAEKEAVVPPLGPPGSDSGWKVLPTDRV</sequence>